<keyword evidence="2 6" id="KW-0479">Metal-binding</keyword>
<dbReference type="Proteomes" id="UP000005808">
    <property type="component" value="Unassembled WGS sequence"/>
</dbReference>
<name>H1SFT1_9BURK</name>
<sequence length="52" mass="5815">MYEFVQNDDGKERLQINAQNCVHCKTCDIKDPTQNIVWVTPEGGGGPNYVGM</sequence>
<dbReference type="Gene3D" id="3.30.70.20">
    <property type="match status" value="1"/>
</dbReference>
<dbReference type="InterPro" id="IPR040156">
    <property type="entry name" value="ETF-QO"/>
</dbReference>
<comment type="caution">
    <text evidence="8">The sequence shown here is derived from an EMBL/GenBank/DDBJ whole genome shotgun (WGS) entry which is preliminary data.</text>
</comment>
<accession>H1SFT1</accession>
<dbReference type="PANTHER" id="PTHR10617">
    <property type="entry name" value="ELECTRON TRANSFER FLAVOPROTEIN-UBIQUINONE OXIDOREDUCTASE"/>
    <property type="match status" value="1"/>
</dbReference>
<evidence type="ECO:0000256" key="3">
    <source>
        <dbReference type="ARBA" id="ARBA00022982"/>
    </source>
</evidence>
<dbReference type="EC" id="1.5.5.1" evidence="6"/>
<comment type="cofactor">
    <cofactor evidence="6">
        <name>[4Fe-4S] cluster</name>
        <dbReference type="ChEBI" id="CHEBI:49883"/>
    </cofactor>
    <text evidence="6">Binds 1 [4Fe-4S] cluster.</text>
</comment>
<keyword evidence="5 6" id="KW-0411">Iron-sulfur</keyword>
<keyword evidence="6" id="KW-0285">Flavoprotein</keyword>
<dbReference type="EMBL" id="AHJE01000114">
    <property type="protein sequence ID" value="EHP38653.1"/>
    <property type="molecule type" value="Genomic_DNA"/>
</dbReference>
<organism evidence="8 9">
    <name type="scientific">Cupriavidus basilensis OR16</name>
    <dbReference type="NCBI Taxonomy" id="1127483"/>
    <lineage>
        <taxon>Bacteria</taxon>
        <taxon>Pseudomonadati</taxon>
        <taxon>Pseudomonadota</taxon>
        <taxon>Betaproteobacteria</taxon>
        <taxon>Burkholderiales</taxon>
        <taxon>Burkholderiaceae</taxon>
        <taxon>Cupriavidus</taxon>
    </lineage>
</organism>
<evidence type="ECO:0000256" key="4">
    <source>
        <dbReference type="ARBA" id="ARBA00023004"/>
    </source>
</evidence>
<keyword evidence="4 6" id="KW-0408">Iron</keyword>
<evidence type="ECO:0000256" key="2">
    <source>
        <dbReference type="ARBA" id="ARBA00022723"/>
    </source>
</evidence>
<protein>
    <recommendedName>
        <fullName evidence="6">Electron transfer flavoprotein-ubiquinone oxidoreductase</fullName>
        <shortName evidence="6">ETF-QO</shortName>
        <ecNumber evidence="6">1.5.5.1</ecNumber>
    </recommendedName>
</protein>
<keyword evidence="6" id="KW-0274">FAD</keyword>
<comment type="cofactor">
    <cofactor evidence="6">
        <name>FAD</name>
        <dbReference type="ChEBI" id="CHEBI:57692"/>
    </cofactor>
</comment>
<dbReference type="GO" id="GO:0046872">
    <property type="term" value="F:metal ion binding"/>
    <property type="evidence" value="ECO:0007669"/>
    <property type="project" value="UniProtKB-KW"/>
</dbReference>
<dbReference type="Pfam" id="PF05187">
    <property type="entry name" value="Fer4_ETF_QO"/>
    <property type="match status" value="1"/>
</dbReference>
<dbReference type="SUPFAM" id="SSF54862">
    <property type="entry name" value="4Fe-4S ferredoxins"/>
    <property type="match status" value="1"/>
</dbReference>
<evidence type="ECO:0000256" key="6">
    <source>
        <dbReference type="RuleBase" id="RU366068"/>
    </source>
</evidence>
<proteinExistence type="predicted"/>
<comment type="catalytic activity">
    <reaction evidence="6">
        <text>a ubiquinone + reduced [electron-transfer flavoprotein] = a ubiquinol + oxidized [electron-transfer flavoprotein] + H(+)</text>
        <dbReference type="Rhea" id="RHEA:24052"/>
        <dbReference type="Rhea" id="RHEA-COMP:9565"/>
        <dbReference type="Rhea" id="RHEA-COMP:9566"/>
        <dbReference type="Rhea" id="RHEA-COMP:10685"/>
        <dbReference type="Rhea" id="RHEA-COMP:10686"/>
        <dbReference type="ChEBI" id="CHEBI:15378"/>
        <dbReference type="ChEBI" id="CHEBI:16389"/>
        <dbReference type="ChEBI" id="CHEBI:17976"/>
        <dbReference type="ChEBI" id="CHEBI:57692"/>
        <dbReference type="ChEBI" id="CHEBI:58307"/>
        <dbReference type="EC" id="1.5.5.1"/>
    </reaction>
</comment>
<feature type="domain" description="4Fe-4S ferredoxin-type" evidence="7">
    <location>
        <begin position="12"/>
        <end position="41"/>
    </location>
</feature>
<dbReference type="PATRIC" id="fig|1127483.3.peg.7204"/>
<evidence type="ECO:0000259" key="7">
    <source>
        <dbReference type="PROSITE" id="PS51379"/>
    </source>
</evidence>
<evidence type="ECO:0000256" key="5">
    <source>
        <dbReference type="ARBA" id="ARBA00023014"/>
    </source>
</evidence>
<comment type="function">
    <text evidence="6">Accepts electrons from ETF and reduces ubiquinone.</text>
</comment>
<reference evidence="8 9" key="1">
    <citation type="journal article" date="2012" name="J. Bacteriol.">
        <title>De Novo Genome Project of Cupriavidus basilensis OR16.</title>
        <authorList>
            <person name="Cserhati M."/>
            <person name="Kriszt B."/>
            <person name="Szoboszlay S."/>
            <person name="Toth A."/>
            <person name="Szabo I."/>
            <person name="Tancsics A."/>
            <person name="Nagy I."/>
            <person name="Horvath B."/>
            <person name="Nagy I."/>
            <person name="Kukolya J."/>
        </authorList>
    </citation>
    <scope>NUCLEOTIDE SEQUENCE [LARGE SCALE GENOMIC DNA]</scope>
    <source>
        <strain evidence="8 9">OR16</strain>
    </source>
</reference>
<evidence type="ECO:0000256" key="1">
    <source>
        <dbReference type="ARBA" id="ARBA00022448"/>
    </source>
</evidence>
<keyword evidence="6" id="KW-0560">Oxidoreductase</keyword>
<dbReference type="GO" id="GO:0004174">
    <property type="term" value="F:electron-transferring-flavoprotein dehydrogenase activity"/>
    <property type="evidence" value="ECO:0007669"/>
    <property type="project" value="UniProtKB-UniRule"/>
</dbReference>
<keyword evidence="6 8" id="KW-0830">Ubiquinone</keyword>
<dbReference type="GO" id="GO:0051539">
    <property type="term" value="F:4 iron, 4 sulfur cluster binding"/>
    <property type="evidence" value="ECO:0007669"/>
    <property type="project" value="UniProtKB-UniRule"/>
</dbReference>
<dbReference type="PANTHER" id="PTHR10617:SF107">
    <property type="entry name" value="ELECTRON TRANSFER FLAVOPROTEIN-UBIQUINONE OXIDOREDUCTASE, MITOCHONDRIAL"/>
    <property type="match status" value="1"/>
</dbReference>
<evidence type="ECO:0000313" key="8">
    <source>
        <dbReference type="EMBL" id="EHP38653.1"/>
    </source>
</evidence>
<dbReference type="InterPro" id="IPR017896">
    <property type="entry name" value="4Fe4S_Fe-S-bd"/>
</dbReference>
<gene>
    <name evidence="8" type="ORF">OR16_36077</name>
</gene>
<keyword evidence="1 6" id="KW-0813">Transport</keyword>
<evidence type="ECO:0000313" key="9">
    <source>
        <dbReference type="Proteomes" id="UP000005808"/>
    </source>
</evidence>
<dbReference type="InterPro" id="IPR007859">
    <property type="entry name" value="ETF-QO/FixX_C"/>
</dbReference>
<keyword evidence="3 6" id="KW-0249">Electron transport</keyword>
<dbReference type="PROSITE" id="PS51379">
    <property type="entry name" value="4FE4S_FER_2"/>
    <property type="match status" value="1"/>
</dbReference>
<dbReference type="AlphaFoldDB" id="H1SFT1"/>